<keyword evidence="3" id="KW-1185">Reference proteome</keyword>
<evidence type="ECO:0000313" key="3">
    <source>
        <dbReference type="Proteomes" id="UP000701801"/>
    </source>
</evidence>
<feature type="region of interest" description="Disordered" evidence="1">
    <location>
        <begin position="74"/>
        <end position="94"/>
    </location>
</feature>
<gene>
    <name evidence="2" type="ORF">HYALB_00008108</name>
</gene>
<evidence type="ECO:0000313" key="2">
    <source>
        <dbReference type="EMBL" id="CAG8982616.1"/>
    </source>
</evidence>
<dbReference type="Proteomes" id="UP000701801">
    <property type="component" value="Unassembled WGS sequence"/>
</dbReference>
<dbReference type="EMBL" id="CAJVRM010000662">
    <property type="protein sequence ID" value="CAG8982616.1"/>
    <property type="molecule type" value="Genomic_DNA"/>
</dbReference>
<comment type="caution">
    <text evidence="2">The sequence shown here is derived from an EMBL/GenBank/DDBJ whole genome shotgun (WGS) entry which is preliminary data.</text>
</comment>
<name>A0A9N9M1R6_9HELO</name>
<sequence length="94" mass="10074">MPAPYVAKSAPIEEKGEESITPLLSEPLSGPGEDGDATDLLDEAGWHSLDHSWFKKELLNTANMPTPWLVQAATEAEAETEAETEGIHDSINGS</sequence>
<organism evidence="2 3">
    <name type="scientific">Hymenoscyphus albidus</name>
    <dbReference type="NCBI Taxonomy" id="595503"/>
    <lineage>
        <taxon>Eukaryota</taxon>
        <taxon>Fungi</taxon>
        <taxon>Dikarya</taxon>
        <taxon>Ascomycota</taxon>
        <taxon>Pezizomycotina</taxon>
        <taxon>Leotiomycetes</taxon>
        <taxon>Helotiales</taxon>
        <taxon>Helotiaceae</taxon>
        <taxon>Hymenoscyphus</taxon>
    </lineage>
</organism>
<proteinExistence type="predicted"/>
<accession>A0A9N9M1R6</accession>
<protein>
    <submittedName>
        <fullName evidence="2">Uncharacterized protein</fullName>
    </submittedName>
</protein>
<reference evidence="2" key="1">
    <citation type="submission" date="2021-07" db="EMBL/GenBank/DDBJ databases">
        <authorList>
            <person name="Durling M."/>
        </authorList>
    </citation>
    <scope>NUCLEOTIDE SEQUENCE</scope>
</reference>
<evidence type="ECO:0000256" key="1">
    <source>
        <dbReference type="SAM" id="MobiDB-lite"/>
    </source>
</evidence>
<feature type="region of interest" description="Disordered" evidence="1">
    <location>
        <begin position="1"/>
        <end position="36"/>
    </location>
</feature>
<dbReference type="AlphaFoldDB" id="A0A9N9M1R6"/>